<keyword evidence="4" id="KW-1185">Reference proteome</keyword>
<dbReference type="Pfam" id="PF06381">
    <property type="entry name" value="Phage_portal_3"/>
    <property type="match status" value="1"/>
</dbReference>
<dbReference type="RefSeq" id="WP_127796372.1">
    <property type="nucleotide sequence ID" value="NZ_ML136896.1"/>
</dbReference>
<feature type="domain" description="Anti-CBASS protein Acb1-like N-terminal" evidence="2">
    <location>
        <begin position="43"/>
        <end position="400"/>
    </location>
</feature>
<sequence>MADKKKKMPVVRTDALNLGMRTPYRQAGWIIQSNEQDYEALDNQYKHDAITQTVVSKLGFDATRNGLRIVIPNDAKLQQAYQNAFDKRMVLPTLAQQTNYYNRHGDGYVAYGLLEDHPTSTDTPIDPFNIRDLAFIHAFGQTNIQAYKTNDDPTSADYGKESALVIRPKQPGQKVNKDGTITTEQAKLDPVVIDASRYSHIALDKSDGDETGTSLITRCENQLKNMQIATESIGKMLREYTFKVFQSDRLMTEDDDKFRRDKMELSQVANTEGMMFISSDDTLTKVSTQAGGVNVLIDYLWQDLSAACRIPKSVLTGEQAGTLAGADQDVVNYYDTVKAFQDQCLKPEVEKIVRLLMYSKDVAGGYLDPDSIDWHVEFNPLYTPDEKTQAETFQTTANALSTLVGAAIIGPDEAADRLNGQANNQVGQMQNTNNGDVETDSAESWAKAHFTDEQIKQYEDDLKAAHND</sequence>
<organism evidence="3 4">
    <name type="scientific">Lactobacillus xujianguonis</name>
    <dbReference type="NCBI Taxonomy" id="2495899"/>
    <lineage>
        <taxon>Bacteria</taxon>
        <taxon>Bacillati</taxon>
        <taxon>Bacillota</taxon>
        <taxon>Bacilli</taxon>
        <taxon>Lactobacillales</taxon>
        <taxon>Lactobacillaceae</taxon>
        <taxon>Lactobacillus</taxon>
    </lineage>
</organism>
<comment type="caution">
    <text evidence="3">The sequence shown here is derived from an EMBL/GenBank/DDBJ whole genome shotgun (WGS) entry which is preliminary data.</text>
</comment>
<protein>
    <submittedName>
        <fullName evidence="3">DUF1073 domain-containing protein</fullName>
    </submittedName>
</protein>
<dbReference type="EMBL" id="RXIA01000028">
    <property type="protein sequence ID" value="RVU70172.1"/>
    <property type="molecule type" value="Genomic_DNA"/>
</dbReference>
<proteinExistence type="predicted"/>
<dbReference type="AlphaFoldDB" id="A0A437STJ6"/>
<accession>A0A437STJ6</accession>
<reference evidence="3 4" key="1">
    <citation type="submission" date="2018-12" db="EMBL/GenBank/DDBJ databases">
        <authorList>
            <person name="Meng J."/>
        </authorList>
    </citation>
    <scope>NUCLEOTIDE SEQUENCE [LARGE SCALE GENOMIC DNA]</scope>
    <source>
        <strain evidence="3 4">HT111-2</strain>
    </source>
</reference>
<name>A0A437STJ6_9LACO</name>
<evidence type="ECO:0000313" key="3">
    <source>
        <dbReference type="EMBL" id="RVU70172.1"/>
    </source>
</evidence>
<gene>
    <name evidence="3" type="ORF">EJK17_09070</name>
</gene>
<dbReference type="Proteomes" id="UP000288291">
    <property type="component" value="Unassembled WGS sequence"/>
</dbReference>
<evidence type="ECO:0000259" key="2">
    <source>
        <dbReference type="Pfam" id="PF06381"/>
    </source>
</evidence>
<feature type="compositionally biased region" description="Polar residues" evidence="1">
    <location>
        <begin position="425"/>
        <end position="436"/>
    </location>
</feature>
<feature type="region of interest" description="Disordered" evidence="1">
    <location>
        <begin position="425"/>
        <end position="450"/>
    </location>
</feature>
<evidence type="ECO:0000313" key="4">
    <source>
        <dbReference type="Proteomes" id="UP000288291"/>
    </source>
</evidence>
<dbReference type="InterPro" id="IPR024459">
    <property type="entry name" value="Acb1-like_N"/>
</dbReference>
<evidence type="ECO:0000256" key="1">
    <source>
        <dbReference type="SAM" id="MobiDB-lite"/>
    </source>
</evidence>